<dbReference type="AlphaFoldDB" id="A0A4C1ZI15"/>
<evidence type="ECO:0000256" key="1">
    <source>
        <dbReference type="SAM" id="MobiDB-lite"/>
    </source>
</evidence>
<feature type="region of interest" description="Disordered" evidence="1">
    <location>
        <begin position="27"/>
        <end position="51"/>
    </location>
</feature>
<keyword evidence="3" id="KW-1185">Reference proteome</keyword>
<accession>A0A4C1ZI15</accession>
<reference evidence="2 3" key="1">
    <citation type="journal article" date="2019" name="Commun. Biol.">
        <title>The bagworm genome reveals a unique fibroin gene that provides high tensile strength.</title>
        <authorList>
            <person name="Kono N."/>
            <person name="Nakamura H."/>
            <person name="Ohtoshi R."/>
            <person name="Tomita M."/>
            <person name="Numata K."/>
            <person name="Arakawa K."/>
        </authorList>
    </citation>
    <scope>NUCLEOTIDE SEQUENCE [LARGE SCALE GENOMIC DNA]</scope>
</reference>
<evidence type="ECO:0000313" key="3">
    <source>
        <dbReference type="Proteomes" id="UP000299102"/>
    </source>
</evidence>
<dbReference type="EMBL" id="BGZK01001937">
    <property type="protein sequence ID" value="GBP88481.1"/>
    <property type="molecule type" value="Genomic_DNA"/>
</dbReference>
<protein>
    <submittedName>
        <fullName evidence="2">Uncharacterized protein</fullName>
    </submittedName>
</protein>
<gene>
    <name evidence="2" type="ORF">EVAR_64914_1</name>
</gene>
<proteinExistence type="predicted"/>
<evidence type="ECO:0000313" key="2">
    <source>
        <dbReference type="EMBL" id="GBP88481.1"/>
    </source>
</evidence>
<organism evidence="2 3">
    <name type="scientific">Eumeta variegata</name>
    <name type="common">Bagworm moth</name>
    <name type="synonym">Eumeta japonica</name>
    <dbReference type="NCBI Taxonomy" id="151549"/>
    <lineage>
        <taxon>Eukaryota</taxon>
        <taxon>Metazoa</taxon>
        <taxon>Ecdysozoa</taxon>
        <taxon>Arthropoda</taxon>
        <taxon>Hexapoda</taxon>
        <taxon>Insecta</taxon>
        <taxon>Pterygota</taxon>
        <taxon>Neoptera</taxon>
        <taxon>Endopterygota</taxon>
        <taxon>Lepidoptera</taxon>
        <taxon>Glossata</taxon>
        <taxon>Ditrysia</taxon>
        <taxon>Tineoidea</taxon>
        <taxon>Psychidae</taxon>
        <taxon>Oiketicinae</taxon>
        <taxon>Eumeta</taxon>
    </lineage>
</organism>
<dbReference type="Proteomes" id="UP000299102">
    <property type="component" value="Unassembled WGS sequence"/>
</dbReference>
<name>A0A4C1ZI15_EUMVA</name>
<comment type="caution">
    <text evidence="2">The sequence shown here is derived from an EMBL/GenBank/DDBJ whole genome shotgun (WGS) entry which is preliminary data.</text>
</comment>
<sequence>MDTQRIECPTGLYRCLRVPEPKGANMSVARQELTSPPTPFLLTTRKDDRERDHLVRPQRYFHSVLRTRTDGRNPCSLNERHQKSLAIGAPAVGSFDGSCRPSKWTRVDAQSPTAKAAVDEK</sequence>